<feature type="domain" description="F-box" evidence="2">
    <location>
        <begin position="9"/>
        <end position="66"/>
    </location>
</feature>
<evidence type="ECO:0000313" key="3">
    <source>
        <dbReference type="EMBL" id="TRM57927.1"/>
    </source>
</evidence>
<dbReference type="Gene3D" id="1.20.1280.50">
    <property type="match status" value="1"/>
</dbReference>
<dbReference type="AlphaFoldDB" id="A0A550BZE8"/>
<evidence type="ECO:0000313" key="4">
    <source>
        <dbReference type="Proteomes" id="UP000320762"/>
    </source>
</evidence>
<feature type="region of interest" description="Disordered" evidence="1">
    <location>
        <begin position="505"/>
        <end position="526"/>
    </location>
</feature>
<dbReference type="Pfam" id="PF12937">
    <property type="entry name" value="F-box-like"/>
    <property type="match status" value="1"/>
</dbReference>
<protein>
    <recommendedName>
        <fullName evidence="2">F-box domain-containing protein</fullName>
    </recommendedName>
</protein>
<dbReference type="Proteomes" id="UP000320762">
    <property type="component" value="Unassembled WGS sequence"/>
</dbReference>
<reference evidence="3 4" key="1">
    <citation type="journal article" date="2019" name="New Phytol.">
        <title>Comparative genomics reveals unique wood-decay strategies and fruiting body development in the Schizophyllaceae.</title>
        <authorList>
            <person name="Almasi E."/>
            <person name="Sahu N."/>
            <person name="Krizsan K."/>
            <person name="Balint B."/>
            <person name="Kovacs G.M."/>
            <person name="Kiss B."/>
            <person name="Cseklye J."/>
            <person name="Drula E."/>
            <person name="Henrissat B."/>
            <person name="Nagy I."/>
            <person name="Chovatia M."/>
            <person name="Adam C."/>
            <person name="LaButti K."/>
            <person name="Lipzen A."/>
            <person name="Riley R."/>
            <person name="Grigoriev I.V."/>
            <person name="Nagy L.G."/>
        </authorList>
    </citation>
    <scope>NUCLEOTIDE SEQUENCE [LARGE SCALE GENOMIC DNA]</scope>
    <source>
        <strain evidence="3 4">NL-1724</strain>
    </source>
</reference>
<keyword evidence="4" id="KW-1185">Reference proteome</keyword>
<comment type="caution">
    <text evidence="3">The sequence shown here is derived from an EMBL/GenBank/DDBJ whole genome shotgun (WGS) entry which is preliminary data.</text>
</comment>
<dbReference type="InterPro" id="IPR001810">
    <property type="entry name" value="F-box_dom"/>
</dbReference>
<evidence type="ECO:0000259" key="2">
    <source>
        <dbReference type="PROSITE" id="PS50181"/>
    </source>
</evidence>
<sequence>MEHESDGEMASIQRLPPEVLLQIFPHICTDATFSIARPDYPTIVLSHVCHRWRAVVLNHKQLWTGVLRVIIDAECAVQEEEEGDTICVDARPFRRREALGHYLSHSGNLPLDVRFWDRMSPLGTPGARCAGELLCRSLARYFPRWRSCDIPWYLSKYLVVSVIQEQVYAEDTICIEATLLESLVITPDDPEETLIVSFITSPHLRRLVSPTQEQALVPWQQLTYIHFTSWLAVHKFVFFLRFCTSVQCLRASLSSEDHSDTPVVAWWLKKPARLPDLAQLHLTIDDSDVLAYFFRNIRAPAMAHLSLVGGEEDEDMTVIVVQPHESLVVRHMLECLAQSPVLHLELQYLLFPASLLTHLLKHLPSMTHLTILETENTYFEDDDDNEDGLVSNFSHQLLFALEGKDIGNVDDHLQYWVDHILPQLETLHVEGGVYDWVRKNVALRSEIQRVCDSRTAPSLHIEIDERFSPWMEGFEGPDCGFEERHQMTVEYGSGLAACLEEATGERMGMEVDDSSESEDDSSQTSL</sequence>
<gene>
    <name evidence="3" type="ORF">BD626DRAFT_634454</name>
</gene>
<organism evidence="3 4">
    <name type="scientific">Schizophyllum amplum</name>
    <dbReference type="NCBI Taxonomy" id="97359"/>
    <lineage>
        <taxon>Eukaryota</taxon>
        <taxon>Fungi</taxon>
        <taxon>Dikarya</taxon>
        <taxon>Basidiomycota</taxon>
        <taxon>Agaricomycotina</taxon>
        <taxon>Agaricomycetes</taxon>
        <taxon>Agaricomycetidae</taxon>
        <taxon>Agaricales</taxon>
        <taxon>Schizophyllaceae</taxon>
        <taxon>Schizophyllum</taxon>
    </lineage>
</organism>
<accession>A0A550BZE8</accession>
<dbReference type="OrthoDB" id="3156934at2759"/>
<proteinExistence type="predicted"/>
<dbReference type="EMBL" id="VDMD01000041">
    <property type="protein sequence ID" value="TRM57927.1"/>
    <property type="molecule type" value="Genomic_DNA"/>
</dbReference>
<name>A0A550BZE8_9AGAR</name>
<evidence type="ECO:0000256" key="1">
    <source>
        <dbReference type="SAM" id="MobiDB-lite"/>
    </source>
</evidence>
<dbReference type="PROSITE" id="PS50181">
    <property type="entry name" value="FBOX"/>
    <property type="match status" value="1"/>
</dbReference>
<feature type="compositionally biased region" description="Acidic residues" evidence="1">
    <location>
        <begin position="510"/>
        <end position="526"/>
    </location>
</feature>